<dbReference type="SMART" id="SM00530">
    <property type="entry name" value="HTH_XRE"/>
    <property type="match status" value="1"/>
</dbReference>
<dbReference type="PROSITE" id="PS50943">
    <property type="entry name" value="HTH_CROC1"/>
    <property type="match status" value="1"/>
</dbReference>
<evidence type="ECO:0000256" key="1">
    <source>
        <dbReference type="ARBA" id="ARBA00023125"/>
    </source>
</evidence>
<dbReference type="GO" id="GO:0003700">
    <property type="term" value="F:DNA-binding transcription factor activity"/>
    <property type="evidence" value="ECO:0007669"/>
    <property type="project" value="TreeGrafter"/>
</dbReference>
<sequence length="178" mass="19076">MIGPRLRELRELHGLSLRALAAASGVSVALLSQVENGRSEPSIATLRKLAPVFDADIAELFHEPAAPRVHLSRPGARTILTAPTGMVGYERLTPGRGDLEVLRAVLQPGEASAAEPRGHESTECVYVVAGAVVVEIGAEEHHVRTAESITFDSRLPHRFRNPFDDAAEILVSVTPPTP</sequence>
<dbReference type="InterPro" id="IPR010982">
    <property type="entry name" value="Lambda_DNA-bd_dom_sf"/>
</dbReference>
<dbReference type="InterPro" id="IPR013096">
    <property type="entry name" value="Cupin_2"/>
</dbReference>
<protein>
    <submittedName>
        <fullName evidence="3">XRE family transcriptional regulator</fullName>
    </submittedName>
</protein>
<dbReference type="CDD" id="cd02209">
    <property type="entry name" value="cupin_XRE_C"/>
    <property type="match status" value="1"/>
</dbReference>
<gene>
    <name evidence="3" type="ORF">EDD28_0365</name>
</gene>
<dbReference type="Pfam" id="PF07883">
    <property type="entry name" value="Cupin_2"/>
    <property type="match status" value="1"/>
</dbReference>
<dbReference type="Gene3D" id="1.10.260.40">
    <property type="entry name" value="lambda repressor-like DNA-binding domains"/>
    <property type="match status" value="1"/>
</dbReference>
<dbReference type="GO" id="GO:0003677">
    <property type="term" value="F:DNA binding"/>
    <property type="evidence" value="ECO:0007669"/>
    <property type="project" value="UniProtKB-KW"/>
</dbReference>
<comment type="caution">
    <text evidence="3">The sequence shown here is derived from an EMBL/GenBank/DDBJ whole genome shotgun (WGS) entry which is preliminary data.</text>
</comment>
<feature type="domain" description="HTH cro/C1-type" evidence="2">
    <location>
        <begin position="6"/>
        <end position="60"/>
    </location>
</feature>
<dbReference type="InterPro" id="IPR014710">
    <property type="entry name" value="RmlC-like_jellyroll"/>
</dbReference>
<dbReference type="SUPFAM" id="SSF47413">
    <property type="entry name" value="lambda repressor-like DNA-binding domains"/>
    <property type="match status" value="1"/>
</dbReference>
<dbReference type="AlphaFoldDB" id="A0A3N2D7N4"/>
<keyword evidence="4" id="KW-1185">Reference proteome</keyword>
<dbReference type="SUPFAM" id="SSF51182">
    <property type="entry name" value="RmlC-like cupins"/>
    <property type="match status" value="1"/>
</dbReference>
<keyword evidence="1" id="KW-0238">DNA-binding</keyword>
<dbReference type="PANTHER" id="PTHR46797:SF1">
    <property type="entry name" value="METHYLPHOSPHONATE SYNTHASE"/>
    <property type="match status" value="1"/>
</dbReference>
<dbReference type="InterPro" id="IPR050807">
    <property type="entry name" value="TransReg_Diox_bact_type"/>
</dbReference>
<dbReference type="Gene3D" id="2.60.120.10">
    <property type="entry name" value="Jelly Rolls"/>
    <property type="match status" value="1"/>
</dbReference>
<dbReference type="CDD" id="cd00093">
    <property type="entry name" value="HTH_XRE"/>
    <property type="match status" value="1"/>
</dbReference>
<name>A0A3N2D7N4_9MICO</name>
<evidence type="ECO:0000259" key="2">
    <source>
        <dbReference type="PROSITE" id="PS50943"/>
    </source>
</evidence>
<dbReference type="InterPro" id="IPR011051">
    <property type="entry name" value="RmlC_Cupin_sf"/>
</dbReference>
<evidence type="ECO:0000313" key="4">
    <source>
        <dbReference type="Proteomes" id="UP000275356"/>
    </source>
</evidence>
<proteinExistence type="predicted"/>
<reference evidence="3 4" key="1">
    <citation type="submission" date="2018-11" db="EMBL/GenBank/DDBJ databases">
        <title>Sequencing the genomes of 1000 actinobacteria strains.</title>
        <authorList>
            <person name="Klenk H.-P."/>
        </authorList>
    </citation>
    <scope>NUCLEOTIDE SEQUENCE [LARGE SCALE GENOMIC DNA]</scope>
    <source>
        <strain evidence="3 4">DSM 13521</strain>
    </source>
</reference>
<organism evidence="3 4">
    <name type="scientific">Salana multivorans</name>
    <dbReference type="NCBI Taxonomy" id="120377"/>
    <lineage>
        <taxon>Bacteria</taxon>
        <taxon>Bacillati</taxon>
        <taxon>Actinomycetota</taxon>
        <taxon>Actinomycetes</taxon>
        <taxon>Micrococcales</taxon>
        <taxon>Beutenbergiaceae</taxon>
        <taxon>Salana</taxon>
    </lineage>
</organism>
<dbReference type="PANTHER" id="PTHR46797">
    <property type="entry name" value="HTH-TYPE TRANSCRIPTIONAL REGULATOR"/>
    <property type="match status" value="1"/>
</dbReference>
<dbReference type="Proteomes" id="UP000275356">
    <property type="component" value="Unassembled WGS sequence"/>
</dbReference>
<evidence type="ECO:0000313" key="3">
    <source>
        <dbReference type="EMBL" id="ROR95803.1"/>
    </source>
</evidence>
<accession>A0A3N2D7N4</accession>
<dbReference type="GO" id="GO:0005829">
    <property type="term" value="C:cytosol"/>
    <property type="evidence" value="ECO:0007669"/>
    <property type="project" value="TreeGrafter"/>
</dbReference>
<dbReference type="RefSeq" id="WP_123738071.1">
    <property type="nucleotide sequence ID" value="NZ_CALFQU010000007.1"/>
</dbReference>
<dbReference type="OrthoDB" id="513181at2"/>
<dbReference type="InterPro" id="IPR001387">
    <property type="entry name" value="Cro/C1-type_HTH"/>
</dbReference>
<dbReference type="EMBL" id="RKHQ01000001">
    <property type="protein sequence ID" value="ROR95803.1"/>
    <property type="molecule type" value="Genomic_DNA"/>
</dbReference>
<dbReference type="Pfam" id="PF01381">
    <property type="entry name" value="HTH_3"/>
    <property type="match status" value="1"/>
</dbReference>